<feature type="domain" description="GH16" evidence="4">
    <location>
        <begin position="227"/>
        <end position="521"/>
    </location>
</feature>
<sequence>MFSDQKPPPSERMPPPQDPFASPESSRPSSLRPRTASRPPSEASSSASPSSPPPFPRSILISPSSPTTGTNTPRFSSTSSIPLRSSSSVAFAPSPSIIPAAALWRPQTQTQPKKLPRMRSHMLPADSLEVPKPWVAHPSARHTFSYYLTYLVIILGALGGAVQTYFSYRNVTLDRKDLCLVLHEDFADPSTVFWEGDPGGGEGKRGTFFREVNMDGFGNGEFSMATASSNNSFIQNGQLHIVPTLTSSSIGDAAVFGYDPTVYNITGCTFNITRPNNGHIIRNGQRVFDSEAYRRACSMVSNATAGTMINPVQSARLTTRYSASIRYGRVEVRAKMPDGDWMWPAIWMLPRDEVYGPWPMSGEIDIVESRGNGLRYTAHGANYVQGSLNWGPALGLNGVSKSYSWWTDKRKKYSEDFHTYALEWTEEFLRIYVDTRLHTLLDLRFNKPFFQRGEFPQVVFNGSDLVALQNPWINGTNATPFDQEFYLILNVAVGSTSGWFPEGEGEKPWLDHAQNPMLDFAKAQAKWYSTWPDTAERRGMVVSDRGLNIPGLPIRSASSVFKEYRFSARITHPSTFVRSDHAFRSLPVTLSLTIEAILLQSGLSLNSQDMSHRIDGDASTLLQILLISPYHNMLLPTRYG</sequence>
<name>A0A9P7G5E8_9AGAR</name>
<dbReference type="PANTHER" id="PTHR10963">
    <property type="entry name" value="GLYCOSYL HYDROLASE-RELATED"/>
    <property type="match status" value="1"/>
</dbReference>
<gene>
    <name evidence="5" type="ORF">DXG03_008569</name>
</gene>
<dbReference type="EMBL" id="JABCKV010000071">
    <property type="protein sequence ID" value="KAG5644402.1"/>
    <property type="molecule type" value="Genomic_DNA"/>
</dbReference>
<comment type="similarity">
    <text evidence="1">Belongs to the glycosyl hydrolase 16 family.</text>
</comment>
<feature type="compositionally biased region" description="Low complexity" evidence="2">
    <location>
        <begin position="57"/>
        <end position="82"/>
    </location>
</feature>
<dbReference type="Pfam" id="PF00722">
    <property type="entry name" value="Glyco_hydro_16"/>
    <property type="match status" value="1"/>
</dbReference>
<keyword evidence="6" id="KW-1185">Reference proteome</keyword>
<dbReference type="PROSITE" id="PS51762">
    <property type="entry name" value="GH16_2"/>
    <property type="match status" value="1"/>
</dbReference>
<dbReference type="OrthoDB" id="4781at2759"/>
<accession>A0A9P7G5E8</accession>
<feature type="transmembrane region" description="Helical" evidence="3">
    <location>
        <begin position="147"/>
        <end position="166"/>
    </location>
</feature>
<reference evidence="5" key="2">
    <citation type="submission" date="2021-10" db="EMBL/GenBank/DDBJ databases">
        <title>Phylogenomics reveals ancestral predisposition of the termite-cultivated fungus Termitomyces towards a domesticated lifestyle.</title>
        <authorList>
            <person name="Auxier B."/>
            <person name="Grum-Grzhimaylo A."/>
            <person name="Cardenas M.E."/>
            <person name="Lodge J.D."/>
            <person name="Laessoe T."/>
            <person name="Pedersen O."/>
            <person name="Smith M.E."/>
            <person name="Kuyper T.W."/>
            <person name="Franco-Molano E.A."/>
            <person name="Baroni T.J."/>
            <person name="Aanen D.K."/>
        </authorList>
    </citation>
    <scope>NUCLEOTIDE SEQUENCE</scope>
    <source>
        <strain evidence="5">AP01</strain>
        <tissue evidence="5">Mycelium</tissue>
    </source>
</reference>
<dbReference type="SUPFAM" id="SSF49899">
    <property type="entry name" value="Concanavalin A-like lectins/glucanases"/>
    <property type="match status" value="1"/>
</dbReference>
<dbReference type="GO" id="GO:0004553">
    <property type="term" value="F:hydrolase activity, hydrolyzing O-glycosyl compounds"/>
    <property type="evidence" value="ECO:0007669"/>
    <property type="project" value="InterPro"/>
</dbReference>
<dbReference type="InterPro" id="IPR050546">
    <property type="entry name" value="Glycosyl_Hydrlase_16"/>
</dbReference>
<feature type="compositionally biased region" description="Low complexity" evidence="2">
    <location>
        <begin position="22"/>
        <end position="49"/>
    </location>
</feature>
<protein>
    <recommendedName>
        <fullName evidence="4">GH16 domain-containing protein</fullName>
    </recommendedName>
</protein>
<evidence type="ECO:0000313" key="6">
    <source>
        <dbReference type="Proteomes" id="UP000775547"/>
    </source>
</evidence>
<dbReference type="AlphaFoldDB" id="A0A9P7G5E8"/>
<proteinExistence type="inferred from homology"/>
<dbReference type="PANTHER" id="PTHR10963:SF55">
    <property type="entry name" value="GLYCOSIDE HYDROLASE FAMILY 16 PROTEIN"/>
    <property type="match status" value="1"/>
</dbReference>
<evidence type="ECO:0000259" key="4">
    <source>
        <dbReference type="PROSITE" id="PS51762"/>
    </source>
</evidence>
<feature type="region of interest" description="Disordered" evidence="2">
    <location>
        <begin position="1"/>
        <end position="82"/>
    </location>
</feature>
<dbReference type="GO" id="GO:0005975">
    <property type="term" value="P:carbohydrate metabolic process"/>
    <property type="evidence" value="ECO:0007669"/>
    <property type="project" value="InterPro"/>
</dbReference>
<dbReference type="InterPro" id="IPR000757">
    <property type="entry name" value="Beta-glucanase-like"/>
</dbReference>
<evidence type="ECO:0000256" key="3">
    <source>
        <dbReference type="SAM" id="Phobius"/>
    </source>
</evidence>
<comment type="caution">
    <text evidence="5">The sequence shown here is derived from an EMBL/GenBank/DDBJ whole genome shotgun (WGS) entry which is preliminary data.</text>
</comment>
<feature type="compositionally biased region" description="Pro residues" evidence="2">
    <location>
        <begin position="1"/>
        <end position="18"/>
    </location>
</feature>
<dbReference type="InterPro" id="IPR013320">
    <property type="entry name" value="ConA-like_dom_sf"/>
</dbReference>
<dbReference type="Proteomes" id="UP000775547">
    <property type="component" value="Unassembled WGS sequence"/>
</dbReference>
<evidence type="ECO:0000313" key="5">
    <source>
        <dbReference type="EMBL" id="KAG5644402.1"/>
    </source>
</evidence>
<dbReference type="Gene3D" id="2.60.120.200">
    <property type="match status" value="1"/>
</dbReference>
<reference evidence="5" key="1">
    <citation type="submission" date="2020-07" db="EMBL/GenBank/DDBJ databases">
        <authorList>
            <person name="Nieuwenhuis M."/>
            <person name="Van De Peppel L.J.J."/>
        </authorList>
    </citation>
    <scope>NUCLEOTIDE SEQUENCE</scope>
    <source>
        <strain evidence="5">AP01</strain>
        <tissue evidence="5">Mycelium</tissue>
    </source>
</reference>
<organism evidence="5 6">
    <name type="scientific">Asterophora parasitica</name>
    <dbReference type="NCBI Taxonomy" id="117018"/>
    <lineage>
        <taxon>Eukaryota</taxon>
        <taxon>Fungi</taxon>
        <taxon>Dikarya</taxon>
        <taxon>Basidiomycota</taxon>
        <taxon>Agaricomycotina</taxon>
        <taxon>Agaricomycetes</taxon>
        <taxon>Agaricomycetidae</taxon>
        <taxon>Agaricales</taxon>
        <taxon>Tricholomatineae</taxon>
        <taxon>Lyophyllaceae</taxon>
        <taxon>Asterophora</taxon>
    </lineage>
</organism>
<keyword evidence="3" id="KW-0472">Membrane</keyword>
<evidence type="ECO:0000256" key="1">
    <source>
        <dbReference type="ARBA" id="ARBA00006865"/>
    </source>
</evidence>
<keyword evidence="3" id="KW-1133">Transmembrane helix</keyword>
<keyword evidence="3" id="KW-0812">Transmembrane</keyword>
<evidence type="ECO:0000256" key="2">
    <source>
        <dbReference type="SAM" id="MobiDB-lite"/>
    </source>
</evidence>